<feature type="domain" description="PARG catalytic Macro" evidence="1">
    <location>
        <begin position="1"/>
        <end position="158"/>
    </location>
</feature>
<organism evidence="2 3">
    <name type="scientific">Brachionus calyciflorus</name>
    <dbReference type="NCBI Taxonomy" id="104777"/>
    <lineage>
        <taxon>Eukaryota</taxon>
        <taxon>Metazoa</taxon>
        <taxon>Spiralia</taxon>
        <taxon>Gnathifera</taxon>
        <taxon>Rotifera</taxon>
        <taxon>Eurotatoria</taxon>
        <taxon>Monogononta</taxon>
        <taxon>Pseudotrocha</taxon>
        <taxon>Ploima</taxon>
        <taxon>Brachionidae</taxon>
        <taxon>Brachionus</taxon>
    </lineage>
</organism>
<protein>
    <recommendedName>
        <fullName evidence="1">PARG catalytic Macro domain-containing protein</fullName>
    </recommendedName>
</protein>
<dbReference type="OrthoDB" id="1937899at2759"/>
<dbReference type="PANTHER" id="PTHR12837">
    <property type="entry name" value="POLY ADP-RIBOSE GLYCOHYDROLASE"/>
    <property type="match status" value="1"/>
</dbReference>
<dbReference type="GO" id="GO:1990966">
    <property type="term" value="P:ATP generation from poly-ADP-D-ribose"/>
    <property type="evidence" value="ECO:0007669"/>
    <property type="project" value="TreeGrafter"/>
</dbReference>
<feature type="non-terminal residue" evidence="2">
    <location>
        <position position="1"/>
    </location>
</feature>
<evidence type="ECO:0000313" key="3">
    <source>
        <dbReference type="Proteomes" id="UP000663879"/>
    </source>
</evidence>
<name>A0A814CCN9_9BILA</name>
<proteinExistence type="predicted"/>
<dbReference type="GO" id="GO:0009225">
    <property type="term" value="P:nucleotide-sugar metabolic process"/>
    <property type="evidence" value="ECO:0007669"/>
    <property type="project" value="TreeGrafter"/>
</dbReference>
<dbReference type="AlphaFoldDB" id="A0A814CCN9"/>
<keyword evidence="3" id="KW-1185">Reference proteome</keyword>
<dbReference type="GO" id="GO:0005634">
    <property type="term" value="C:nucleus"/>
    <property type="evidence" value="ECO:0007669"/>
    <property type="project" value="TreeGrafter"/>
</dbReference>
<comment type="caution">
    <text evidence="2">The sequence shown here is derived from an EMBL/GenBank/DDBJ whole genome shotgun (WGS) entry which is preliminary data.</text>
</comment>
<evidence type="ECO:0000259" key="1">
    <source>
        <dbReference type="Pfam" id="PF05028"/>
    </source>
</evidence>
<dbReference type="InterPro" id="IPR046372">
    <property type="entry name" value="PARG_cat_C"/>
</dbReference>
<reference evidence="2" key="1">
    <citation type="submission" date="2021-02" db="EMBL/GenBank/DDBJ databases">
        <authorList>
            <person name="Nowell W R."/>
        </authorList>
    </citation>
    <scope>NUCLEOTIDE SEQUENCE</scope>
    <source>
        <strain evidence="2">Ploen Becks lab</strain>
    </source>
</reference>
<dbReference type="GO" id="GO:0005975">
    <property type="term" value="P:carbohydrate metabolic process"/>
    <property type="evidence" value="ECO:0007669"/>
    <property type="project" value="InterPro"/>
</dbReference>
<dbReference type="Proteomes" id="UP000663879">
    <property type="component" value="Unassembled WGS sequence"/>
</dbReference>
<evidence type="ECO:0000313" key="2">
    <source>
        <dbReference type="EMBL" id="CAF0940728.1"/>
    </source>
</evidence>
<dbReference type="PANTHER" id="PTHR12837:SF0">
    <property type="entry name" value="POLY(ADP-RIBOSE) GLYCOHYDROLASE"/>
    <property type="match status" value="1"/>
</dbReference>
<dbReference type="GO" id="GO:0006282">
    <property type="term" value="P:regulation of DNA repair"/>
    <property type="evidence" value="ECO:0007669"/>
    <property type="project" value="InterPro"/>
</dbReference>
<dbReference type="EMBL" id="CAJNOC010002572">
    <property type="protein sequence ID" value="CAF0940728.1"/>
    <property type="molecule type" value="Genomic_DNA"/>
</dbReference>
<gene>
    <name evidence="2" type="ORF">OXX778_LOCUS13414</name>
</gene>
<sequence>KYIGGGVLNAGCVQEEIRFVLCPELLVSLLFMECMDMNESILIRGSKRFSNYKGYASSFQWAGHYEDQTNTEVIKINGIEYERILTDVVAIDALYYEDKMTQFKKECILREIVKSYSGFTACMKSNDPEIIATGNWGCEMAYYTFNNNETSNKLFQLIEILQKDYNTIDRIYNEIVNFSSLISNGKIKDQSILNYFKR</sequence>
<accession>A0A814CCN9</accession>
<dbReference type="GO" id="GO:0005737">
    <property type="term" value="C:cytoplasm"/>
    <property type="evidence" value="ECO:0007669"/>
    <property type="project" value="TreeGrafter"/>
</dbReference>
<dbReference type="InterPro" id="IPR007724">
    <property type="entry name" value="Poly_GlycHdrlase"/>
</dbReference>
<dbReference type="Pfam" id="PF05028">
    <property type="entry name" value="PARG_cat_C"/>
    <property type="match status" value="1"/>
</dbReference>
<dbReference type="GO" id="GO:0004649">
    <property type="term" value="F:poly(ADP-ribose) glycohydrolase activity"/>
    <property type="evidence" value="ECO:0007669"/>
    <property type="project" value="InterPro"/>
</dbReference>